<gene>
    <name evidence="2" type="ORF">C7I36_11870</name>
</gene>
<organism evidence="2 3">
    <name type="scientific">Zobellella taiwanensis</name>
    <dbReference type="NCBI Taxonomy" id="347535"/>
    <lineage>
        <taxon>Bacteria</taxon>
        <taxon>Pseudomonadati</taxon>
        <taxon>Pseudomonadota</taxon>
        <taxon>Gammaproteobacteria</taxon>
        <taxon>Aeromonadales</taxon>
        <taxon>Aeromonadaceae</taxon>
        <taxon>Zobellella</taxon>
    </lineage>
</organism>
<dbReference type="InterPro" id="IPR011836">
    <property type="entry name" value="YhdP"/>
</dbReference>
<proteinExistence type="predicted"/>
<dbReference type="NCBIfam" id="TIGR02099">
    <property type="entry name" value="YhdP family protein"/>
    <property type="match status" value="1"/>
</dbReference>
<evidence type="ECO:0000313" key="2">
    <source>
        <dbReference type="EMBL" id="PSJ40129.1"/>
    </source>
</evidence>
<dbReference type="OrthoDB" id="9762238at2"/>
<dbReference type="RefSeq" id="WP_106453922.1">
    <property type="nucleotide sequence ID" value="NZ_PXYH01000016.1"/>
</dbReference>
<evidence type="ECO:0000259" key="1">
    <source>
        <dbReference type="Pfam" id="PF13116"/>
    </source>
</evidence>
<accession>A0A2P7QQ85</accession>
<keyword evidence="3" id="KW-1185">Reference proteome</keyword>
<dbReference type="InterPro" id="IPR025263">
    <property type="entry name" value="YhdP_central"/>
</dbReference>
<dbReference type="PANTHER" id="PTHR38690">
    <property type="entry name" value="PROTEASE-RELATED"/>
    <property type="match status" value="1"/>
</dbReference>
<reference evidence="2 3" key="1">
    <citation type="submission" date="2018-03" db="EMBL/GenBank/DDBJ databases">
        <title>The draft genome of Zobellella taiwanensis JCM 13381.</title>
        <authorList>
            <person name="Liu L."/>
            <person name="Li L."/>
            <person name="Wang T."/>
            <person name="Zhang X."/>
            <person name="Liang L."/>
        </authorList>
    </citation>
    <scope>NUCLEOTIDE SEQUENCE [LARGE SCALE GENOMIC DNA]</scope>
    <source>
        <strain evidence="2 3">JCM 13381</strain>
    </source>
</reference>
<feature type="domain" description="YhdP central" evidence="1">
    <location>
        <begin position="3"/>
        <end position="1230"/>
    </location>
</feature>
<dbReference type="Pfam" id="PF13116">
    <property type="entry name" value="YhdP"/>
    <property type="match status" value="1"/>
</dbReference>
<name>A0A2P7QQ85_9GAMM</name>
<evidence type="ECO:0000313" key="3">
    <source>
        <dbReference type="Proteomes" id="UP000242181"/>
    </source>
</evidence>
<dbReference type="AlphaFoldDB" id="A0A2P7QQ85"/>
<dbReference type="EMBL" id="PXYH01000016">
    <property type="protein sequence ID" value="PSJ40129.1"/>
    <property type="molecule type" value="Genomic_DNA"/>
</dbReference>
<comment type="caution">
    <text evidence="2">The sequence shown here is derived from an EMBL/GenBank/DDBJ whole genome shotgun (WGS) entry which is preliminary data.</text>
</comment>
<protein>
    <submittedName>
        <fullName evidence="2">TIGR02099 family protein</fullName>
    </submittedName>
</protein>
<dbReference type="Proteomes" id="UP000242181">
    <property type="component" value="Unassembled WGS sequence"/>
</dbReference>
<sequence>MIRRGLSWAWFGLAGIAVVLALLVTLLRWGAPVLANWPQYWLDRVLSEHSLTLEVGRLGLSWQDYGPVLVLEGLSLHRPRQPALTLERALVDVHLWQSLRQWRPVLNEVVLDGLRLPQAPAGGGAEGGADLAALRTLALEGMARFELRDARFVLSGPGRELLELHLPTLSWRNGEGLHQGEGRIGFGPDPAQQFLFRGRLEGDPERLDGGIYLQADGVDAGAVLAGIRPEDDAVSARLAFELWLEWRQGELAAGLLTLGRNRLGWGDGHEVAIDGGRVQWQPTGEGWQLASRDIGISVDGESWPSWHFQLDSDAERLRGYLDRMSFTDLALLAQWGEDYWPRAARQLAGIAPRGQLTGIWLSARPDGRDWRVGGALEQVSTRAFGWVPQTAGLSGSFALSADQGRLALAQRQAADWHYQDAFRQSWPMRRLDTELHWQRRPGGWRLWSDRLGVDTADLDLQGWFNLELDADRAPLLSASATVDLHRAERAFAYFPEPLMGTALVDYLQGAIRAGRAEQAQVLWYGSLDRFPYADGSGLFQARVPLREAEFQFNPHWQPLTGLSLDLLFENNGLFMSGPAGRLGEVDASAITARIAPLAPAARLELNADIRGEGDAVTAYLQQSALADSLGRTLEQIQVSGPLAGRLALGIPLRGGEVDVAGEVDFAQNRVRIRPLDLPLTEVSGRLLFDHRQTRFEGLSARWLGQPLTLDYLGRAGDDGYRVGLDMQGRLRADVLAGSRLPVSGETDWRGRLQLDLTAAGVSYEFEADSGLTGWHSRLPAPLAKAAEARLPLAVRLSGDDERATLAFSLAPDIEASARLGFGPGGARIERLWVTGGDARVPAVRAPLDVALRVPELALDDWLALLAGSGLAALDTAPGPALSWPEQYRVEVSAQRARLRQQPLDQLRLELVPAEAGRYRLDIDAEQARGELEWGGEAPVEAVFSRLWLDPEPGDGDAGTAVRPDPGRLPALQFRCEDCRWRELALGGAGFRLDPVEGQNGVRLSELWLDGPLLQGTAQGQWLQHDGGDITRLQWQGGTHSLQGLWQGLGQASPFSDTQALLQGELGWQDLPWRPRPDSLQGRVEAETGAGVLTELDDRGAGLLSALSVDSVLRRLRLDFRDVFEKGFYFDRIRASGDFEHGVLHNEDFLLEGAAGDLRGEGRIDLVAEQLDYRFDFTPHLTGNLPVLAAFAVTPVTGLYVLALSKVLGPVVDVFTRIRYRVSGPLDQPEVNELGRDRERLRLANEQ</sequence>
<dbReference type="PANTHER" id="PTHR38690:SF1">
    <property type="entry name" value="PROTEASE"/>
    <property type="match status" value="1"/>
</dbReference>